<dbReference type="InterPro" id="IPR000529">
    <property type="entry name" value="Ribosomal_bS6"/>
</dbReference>
<organism evidence="9 10">
    <name type="scientific">Auraticoccus monumenti</name>
    <dbReference type="NCBI Taxonomy" id="675864"/>
    <lineage>
        <taxon>Bacteria</taxon>
        <taxon>Bacillati</taxon>
        <taxon>Actinomycetota</taxon>
        <taxon>Actinomycetes</taxon>
        <taxon>Propionibacteriales</taxon>
        <taxon>Propionibacteriaceae</taxon>
        <taxon>Auraticoccus</taxon>
    </lineage>
</organism>
<keyword evidence="2 8" id="KW-0699">rRNA-binding</keyword>
<evidence type="ECO:0000256" key="8">
    <source>
        <dbReference type="HAMAP-Rule" id="MF_00360"/>
    </source>
</evidence>
<proteinExistence type="inferred from homology"/>
<gene>
    <name evidence="8" type="primary">rpsF</name>
    <name evidence="9" type="ORF">SAMN04489747_0433</name>
</gene>
<evidence type="ECO:0000256" key="4">
    <source>
        <dbReference type="ARBA" id="ARBA00022980"/>
    </source>
</evidence>
<name>A0A1G6SUK5_9ACTN</name>
<keyword evidence="10" id="KW-1185">Reference proteome</keyword>
<dbReference type="GO" id="GO:0003735">
    <property type="term" value="F:structural constituent of ribosome"/>
    <property type="evidence" value="ECO:0007669"/>
    <property type="project" value="InterPro"/>
</dbReference>
<dbReference type="Gene3D" id="3.30.70.60">
    <property type="match status" value="1"/>
</dbReference>
<dbReference type="GO" id="GO:0005737">
    <property type="term" value="C:cytoplasm"/>
    <property type="evidence" value="ECO:0007669"/>
    <property type="project" value="UniProtKB-ARBA"/>
</dbReference>
<accession>A0A1G6SUK5</accession>
<dbReference type="Pfam" id="PF01250">
    <property type="entry name" value="Ribosomal_S6"/>
    <property type="match status" value="1"/>
</dbReference>
<reference evidence="9 10" key="1">
    <citation type="submission" date="2016-10" db="EMBL/GenBank/DDBJ databases">
        <authorList>
            <person name="de Groot N.N."/>
        </authorList>
    </citation>
    <scope>NUCLEOTIDE SEQUENCE [LARGE SCALE GENOMIC DNA]</scope>
    <source>
        <strain evidence="9 10">MON 2.2</strain>
    </source>
</reference>
<dbReference type="NCBIfam" id="TIGR00166">
    <property type="entry name" value="S6"/>
    <property type="match status" value="1"/>
</dbReference>
<dbReference type="STRING" id="675864.SAMN04489747_0433"/>
<evidence type="ECO:0000256" key="2">
    <source>
        <dbReference type="ARBA" id="ARBA00022730"/>
    </source>
</evidence>
<keyword evidence="5 8" id="KW-0687">Ribonucleoprotein</keyword>
<comment type="similarity">
    <text evidence="1 8">Belongs to the bacterial ribosomal protein bS6 family.</text>
</comment>
<dbReference type="GO" id="GO:0005840">
    <property type="term" value="C:ribosome"/>
    <property type="evidence" value="ECO:0007669"/>
    <property type="project" value="UniProtKB-KW"/>
</dbReference>
<evidence type="ECO:0000256" key="3">
    <source>
        <dbReference type="ARBA" id="ARBA00022884"/>
    </source>
</evidence>
<evidence type="ECO:0000313" key="10">
    <source>
        <dbReference type="Proteomes" id="UP000198546"/>
    </source>
</evidence>
<evidence type="ECO:0000256" key="7">
    <source>
        <dbReference type="ARBA" id="ARBA00035294"/>
    </source>
</evidence>
<dbReference type="PANTHER" id="PTHR21011">
    <property type="entry name" value="MITOCHONDRIAL 28S RIBOSOMAL PROTEIN S6"/>
    <property type="match status" value="1"/>
</dbReference>
<comment type="function">
    <text evidence="6 8">Binds together with bS18 to 16S ribosomal RNA.</text>
</comment>
<dbReference type="Proteomes" id="UP000198546">
    <property type="component" value="Chromosome i"/>
</dbReference>
<keyword evidence="3 8" id="KW-0694">RNA-binding</keyword>
<dbReference type="InterPro" id="IPR020814">
    <property type="entry name" value="Ribosomal_S6_plastid/chlpt"/>
</dbReference>
<keyword evidence="4 8" id="KW-0689">Ribosomal protein</keyword>
<dbReference type="GO" id="GO:0006412">
    <property type="term" value="P:translation"/>
    <property type="evidence" value="ECO:0007669"/>
    <property type="project" value="UniProtKB-UniRule"/>
</dbReference>
<dbReference type="HAMAP" id="MF_00360">
    <property type="entry name" value="Ribosomal_bS6"/>
    <property type="match status" value="1"/>
</dbReference>
<dbReference type="FunFam" id="3.30.70.60:FF:000002">
    <property type="entry name" value="30S ribosomal protein S6"/>
    <property type="match status" value="1"/>
</dbReference>
<dbReference type="SUPFAM" id="SSF54995">
    <property type="entry name" value="Ribosomal protein S6"/>
    <property type="match status" value="1"/>
</dbReference>
<dbReference type="EMBL" id="LT629688">
    <property type="protein sequence ID" value="SDD20513.1"/>
    <property type="molecule type" value="Genomic_DNA"/>
</dbReference>
<dbReference type="GO" id="GO:1990904">
    <property type="term" value="C:ribonucleoprotein complex"/>
    <property type="evidence" value="ECO:0007669"/>
    <property type="project" value="UniProtKB-KW"/>
</dbReference>
<evidence type="ECO:0000313" key="9">
    <source>
        <dbReference type="EMBL" id="SDD20513.1"/>
    </source>
</evidence>
<dbReference type="InterPro" id="IPR014717">
    <property type="entry name" value="Transl_elong_EF1B/ribsomal_bS6"/>
</dbReference>
<dbReference type="AlphaFoldDB" id="A0A1G6SUK5"/>
<sequence>MRKYEVMVIIDPDTDERQVNPILEQYTKVITDAGGTIENVDVWGKRRLAYEIQKKTEGIYAIIGLTSEPDAVKEMDRLFSINEAIMRTKVMRPVPEKQKKS</sequence>
<protein>
    <recommendedName>
        <fullName evidence="7 8">Small ribosomal subunit protein bS6</fullName>
    </recommendedName>
</protein>
<dbReference type="InterPro" id="IPR035980">
    <property type="entry name" value="Ribosomal_bS6_sf"/>
</dbReference>
<dbReference type="CDD" id="cd00473">
    <property type="entry name" value="bS6"/>
    <property type="match status" value="1"/>
</dbReference>
<dbReference type="OrthoDB" id="9812702at2"/>
<dbReference type="PANTHER" id="PTHR21011:SF1">
    <property type="entry name" value="SMALL RIBOSOMAL SUBUNIT PROTEIN BS6M"/>
    <property type="match status" value="1"/>
</dbReference>
<dbReference type="RefSeq" id="WP_090596197.1">
    <property type="nucleotide sequence ID" value="NZ_LT629688.1"/>
</dbReference>
<evidence type="ECO:0000256" key="5">
    <source>
        <dbReference type="ARBA" id="ARBA00023274"/>
    </source>
</evidence>
<evidence type="ECO:0000256" key="6">
    <source>
        <dbReference type="ARBA" id="ARBA00035104"/>
    </source>
</evidence>
<dbReference type="GO" id="GO:0070181">
    <property type="term" value="F:small ribosomal subunit rRNA binding"/>
    <property type="evidence" value="ECO:0007669"/>
    <property type="project" value="TreeGrafter"/>
</dbReference>
<evidence type="ECO:0000256" key="1">
    <source>
        <dbReference type="ARBA" id="ARBA00009512"/>
    </source>
</evidence>